<protein>
    <submittedName>
        <fullName evidence="6">Recombinase RmuC</fullName>
    </submittedName>
</protein>
<evidence type="ECO:0000313" key="7">
    <source>
        <dbReference type="Proteomes" id="UP000178885"/>
    </source>
</evidence>
<dbReference type="STRING" id="1817760.A2151_00570"/>
<dbReference type="Proteomes" id="UP000178885">
    <property type="component" value="Unassembled WGS sequence"/>
</dbReference>
<gene>
    <name evidence="6" type="ORF">A2151_00570</name>
</gene>
<name>A0A1F6TT18_9PROT</name>
<keyword evidence="5" id="KW-0812">Transmembrane</keyword>
<accession>A0A1F6TT18</accession>
<keyword evidence="5" id="KW-0472">Membrane</keyword>
<evidence type="ECO:0000256" key="2">
    <source>
        <dbReference type="ARBA" id="ARBA00009840"/>
    </source>
</evidence>
<evidence type="ECO:0000256" key="5">
    <source>
        <dbReference type="SAM" id="Phobius"/>
    </source>
</evidence>
<sequence length="406" mass="45436">MPEAGTLVLIIVAALLGFGLGWLAARLLAQRRITELQTTLDLERKSAAEARTSIEQVFAALSARALRENNQAFLQLAQESLKQFHVLARGELEQREKAVEHLVQPLREALEKTAEQIRLMEKERQEAYGSLRQHLLTMQETQQLLHGETRNLVQALRRPEVRGQWGELTLKRLAELAGMVEHCDFSEQVQAEGEDGRLRPDMVVRMPGGREIVVDAKTPLDAYLSAIEAPDDETRKRRLEQHAQQMRSHVKELAGKAYWGQFRNAPDFVVLFVPGDQFLAAALDADRGLLEDALRQKVILTTPTSFVALLRAVAFGWRQESLTANAERIRELGESLYQRLATFSEHLARLGRSLGGAVSDYNKAVGSFEAKVLPGAQKFTELGITAAKPLENPEQIEKGLRQVEDG</sequence>
<dbReference type="GO" id="GO:0006310">
    <property type="term" value="P:DNA recombination"/>
    <property type="evidence" value="ECO:0007669"/>
    <property type="project" value="UniProtKB-KW"/>
</dbReference>
<comment type="similarity">
    <text evidence="2">Belongs to the RmuC family.</text>
</comment>
<dbReference type="PANTHER" id="PTHR30563">
    <property type="entry name" value="DNA RECOMBINATION PROTEIN RMUC"/>
    <property type="match status" value="1"/>
</dbReference>
<keyword evidence="4" id="KW-0233">DNA recombination</keyword>
<keyword evidence="5" id="KW-1133">Transmembrane helix</keyword>
<dbReference type="EMBL" id="MFSU01000034">
    <property type="protein sequence ID" value="OGI48206.1"/>
    <property type="molecule type" value="Genomic_DNA"/>
</dbReference>
<comment type="caution">
    <text evidence="6">The sequence shown here is derived from an EMBL/GenBank/DDBJ whole genome shotgun (WGS) entry which is preliminary data.</text>
</comment>
<dbReference type="AlphaFoldDB" id="A0A1F6TT18"/>
<organism evidence="6 7">
    <name type="scientific">Candidatus Muproteobacteria bacterium RBG_16_65_34</name>
    <dbReference type="NCBI Taxonomy" id="1817760"/>
    <lineage>
        <taxon>Bacteria</taxon>
        <taxon>Pseudomonadati</taxon>
        <taxon>Pseudomonadota</taxon>
        <taxon>Candidatus Muproteobacteria</taxon>
    </lineage>
</organism>
<dbReference type="PANTHER" id="PTHR30563:SF0">
    <property type="entry name" value="DNA RECOMBINATION PROTEIN RMUC"/>
    <property type="match status" value="1"/>
</dbReference>
<evidence type="ECO:0000256" key="1">
    <source>
        <dbReference type="ARBA" id="ARBA00003416"/>
    </source>
</evidence>
<keyword evidence="3" id="KW-0175">Coiled coil</keyword>
<dbReference type="InterPro" id="IPR003798">
    <property type="entry name" value="DNA_recombination_RmuC"/>
</dbReference>
<comment type="function">
    <text evidence="1">Involved in DNA recombination.</text>
</comment>
<evidence type="ECO:0000256" key="3">
    <source>
        <dbReference type="ARBA" id="ARBA00023054"/>
    </source>
</evidence>
<evidence type="ECO:0000256" key="4">
    <source>
        <dbReference type="ARBA" id="ARBA00023172"/>
    </source>
</evidence>
<dbReference type="Pfam" id="PF02646">
    <property type="entry name" value="RmuC"/>
    <property type="match status" value="1"/>
</dbReference>
<proteinExistence type="inferred from homology"/>
<feature type="transmembrane region" description="Helical" evidence="5">
    <location>
        <begin position="6"/>
        <end position="25"/>
    </location>
</feature>
<evidence type="ECO:0000313" key="6">
    <source>
        <dbReference type="EMBL" id="OGI48206.1"/>
    </source>
</evidence>
<reference evidence="6 7" key="1">
    <citation type="journal article" date="2016" name="Nat. Commun.">
        <title>Thousands of microbial genomes shed light on interconnected biogeochemical processes in an aquifer system.</title>
        <authorList>
            <person name="Anantharaman K."/>
            <person name="Brown C.T."/>
            <person name="Hug L.A."/>
            <person name="Sharon I."/>
            <person name="Castelle C.J."/>
            <person name="Probst A.J."/>
            <person name="Thomas B.C."/>
            <person name="Singh A."/>
            <person name="Wilkins M.J."/>
            <person name="Karaoz U."/>
            <person name="Brodie E.L."/>
            <person name="Williams K.H."/>
            <person name="Hubbard S.S."/>
            <person name="Banfield J.F."/>
        </authorList>
    </citation>
    <scope>NUCLEOTIDE SEQUENCE [LARGE SCALE GENOMIC DNA]</scope>
</reference>